<feature type="domain" description="FAF" evidence="3">
    <location>
        <begin position="149"/>
        <end position="198"/>
    </location>
</feature>
<evidence type="ECO:0000259" key="3">
    <source>
        <dbReference type="Pfam" id="PF11250"/>
    </source>
</evidence>
<gene>
    <name evidence="4" type="ORF">LUZ61_017185</name>
</gene>
<reference evidence="4 5" key="1">
    <citation type="journal article" date="2022" name="Cell">
        <title>Repeat-based holocentromeres influence genome architecture and karyotype evolution.</title>
        <authorList>
            <person name="Hofstatter P.G."/>
            <person name="Thangavel G."/>
            <person name="Lux T."/>
            <person name="Neumann P."/>
            <person name="Vondrak T."/>
            <person name="Novak P."/>
            <person name="Zhang M."/>
            <person name="Costa L."/>
            <person name="Castellani M."/>
            <person name="Scott A."/>
            <person name="Toegelov H."/>
            <person name="Fuchs J."/>
            <person name="Mata-Sucre Y."/>
            <person name="Dias Y."/>
            <person name="Vanzela A.L.L."/>
            <person name="Huettel B."/>
            <person name="Almeida C.C.S."/>
            <person name="Simkova H."/>
            <person name="Souza G."/>
            <person name="Pedrosa-Harand A."/>
            <person name="Macas J."/>
            <person name="Mayer K.F.X."/>
            <person name="Houben A."/>
            <person name="Marques A."/>
        </authorList>
    </citation>
    <scope>NUCLEOTIDE SEQUENCE [LARGE SCALE GENOMIC DNA]</scope>
    <source>
        <strain evidence="4">RhyTen1mFocal</strain>
    </source>
</reference>
<evidence type="ECO:0000313" key="5">
    <source>
        <dbReference type="Proteomes" id="UP001210211"/>
    </source>
</evidence>
<evidence type="ECO:0000313" key="4">
    <source>
        <dbReference type="EMBL" id="KAJ3688021.1"/>
    </source>
</evidence>
<dbReference type="Proteomes" id="UP001210211">
    <property type="component" value="Unassembled WGS sequence"/>
</dbReference>
<dbReference type="Pfam" id="PF11250">
    <property type="entry name" value="FAF"/>
    <property type="match status" value="1"/>
</dbReference>
<name>A0AAD6EKR3_9POAL</name>
<feature type="region of interest" description="Disordered" evidence="2">
    <location>
        <begin position="61"/>
        <end position="85"/>
    </location>
</feature>
<proteinExistence type="inferred from homology"/>
<comment type="caution">
    <text evidence="4">The sequence shown here is derived from an EMBL/GenBank/DDBJ whole genome shotgun (WGS) entry which is preliminary data.</text>
</comment>
<organism evidence="4 5">
    <name type="scientific">Rhynchospora tenuis</name>
    <dbReference type="NCBI Taxonomy" id="198213"/>
    <lineage>
        <taxon>Eukaryota</taxon>
        <taxon>Viridiplantae</taxon>
        <taxon>Streptophyta</taxon>
        <taxon>Embryophyta</taxon>
        <taxon>Tracheophyta</taxon>
        <taxon>Spermatophyta</taxon>
        <taxon>Magnoliopsida</taxon>
        <taxon>Liliopsida</taxon>
        <taxon>Poales</taxon>
        <taxon>Cyperaceae</taxon>
        <taxon>Cyperoideae</taxon>
        <taxon>Rhynchosporeae</taxon>
        <taxon>Rhynchospora</taxon>
    </lineage>
</organism>
<dbReference type="AlphaFoldDB" id="A0AAD6EKR3"/>
<evidence type="ECO:0000256" key="2">
    <source>
        <dbReference type="SAM" id="MobiDB-lite"/>
    </source>
</evidence>
<dbReference type="PANTHER" id="PTHR33155:SF8">
    <property type="entry name" value="PROTEIN FANTASTIC FOUR 1"/>
    <property type="match status" value="1"/>
</dbReference>
<accession>A0AAD6EKR3</accession>
<keyword evidence="5" id="KW-1185">Reference proteome</keyword>
<evidence type="ECO:0000256" key="1">
    <source>
        <dbReference type="ARBA" id="ARBA00008690"/>
    </source>
</evidence>
<dbReference type="PANTHER" id="PTHR33155">
    <property type="entry name" value="FANTASTIC FOUR-LIKE PROTEIN (DUF3049)"/>
    <property type="match status" value="1"/>
</dbReference>
<feature type="region of interest" description="Disordered" evidence="2">
    <location>
        <begin position="214"/>
        <end position="242"/>
    </location>
</feature>
<sequence>MTSYIQTTQFHQERLNLQVLRWVLPVSKREEVSDSTLEKETETNGAGWNSLYSFSSTKERITPELNGSPAPPLTPISKKTKSGTKNNLDMYTETLGCETGTVYTADDYKRDSLASDRVGFLTQEEAEERMRERKEMVERRIKRVKTGTEFPPVLTTRTGENCMNIVRERGNGRMIMYALKKQSMVTAERRDGRLMLHLRSSSSEEMKEIQEEIERTTTEEEEGEEGGFLGIVGNEMNGNEDGEYEMEGRKYVFVGRCKEEEKRDNWETFRVASAI</sequence>
<dbReference type="InterPro" id="IPR046431">
    <property type="entry name" value="FAF_dom"/>
</dbReference>
<comment type="similarity">
    <text evidence="1">Belongs to the fantastic four family.</text>
</comment>
<protein>
    <recommendedName>
        <fullName evidence="3">FAF domain-containing protein</fullName>
    </recommendedName>
</protein>
<dbReference type="EMBL" id="JAMRDG010000002">
    <property type="protein sequence ID" value="KAJ3688021.1"/>
    <property type="molecule type" value="Genomic_DNA"/>
</dbReference>
<dbReference type="InterPro" id="IPR021410">
    <property type="entry name" value="FAF"/>
</dbReference>